<feature type="region of interest" description="Disordered" evidence="1">
    <location>
        <begin position="65"/>
        <end position="116"/>
    </location>
</feature>
<feature type="compositionally biased region" description="Basic residues" evidence="1">
    <location>
        <begin position="130"/>
        <end position="155"/>
    </location>
</feature>
<dbReference type="AlphaFoldDB" id="A0A6J4UB31"/>
<dbReference type="EMBL" id="CADCWF010000060">
    <property type="protein sequence ID" value="CAA9543481.1"/>
    <property type="molecule type" value="Genomic_DNA"/>
</dbReference>
<feature type="non-terminal residue" evidence="2">
    <location>
        <position position="241"/>
    </location>
</feature>
<evidence type="ECO:0000256" key="1">
    <source>
        <dbReference type="SAM" id="MobiDB-lite"/>
    </source>
</evidence>
<feature type="compositionally biased region" description="Basic residues" evidence="1">
    <location>
        <begin position="189"/>
        <end position="198"/>
    </location>
</feature>
<feature type="compositionally biased region" description="Basic and acidic residues" evidence="1">
    <location>
        <begin position="178"/>
        <end position="188"/>
    </location>
</feature>
<feature type="region of interest" description="Disordered" evidence="1">
    <location>
        <begin position="1"/>
        <end position="44"/>
    </location>
</feature>
<gene>
    <name evidence="2" type="ORF">AVDCRST_MAG59-1011</name>
</gene>
<sequence length="241" mass="27251">EPTCSSRDHRRPLRRPRRSRGRPRPGSHPGRDGCRRPRSPPRRAGLRRLLRGVGRAQSAVAALLPRRNRPDLRRDRRPLRLRPGGSGLVPRRRRSGVEHDAALHRPGRSGALPAAAGGKLLDDRAAALLRSRRGRAPRLRRGVGRRRTDRPRRDTRRPADRRSGGLPGAHPVLFRHLPRGERLRGPGRDHRRLRRRRLLDHPGTAPARSALVDLRQRGARLRGRLPGHLRVDGGAARDHRV</sequence>
<name>A0A6J4UB31_9BACT</name>
<evidence type="ECO:0000313" key="2">
    <source>
        <dbReference type="EMBL" id="CAA9543481.1"/>
    </source>
</evidence>
<reference evidence="2" key="1">
    <citation type="submission" date="2020-02" db="EMBL/GenBank/DDBJ databases">
        <authorList>
            <person name="Meier V. D."/>
        </authorList>
    </citation>
    <scope>NUCLEOTIDE SEQUENCE</scope>
    <source>
        <strain evidence="2">AVDCRST_MAG59</strain>
    </source>
</reference>
<proteinExistence type="predicted"/>
<organism evidence="2">
    <name type="scientific">uncultured Thermomicrobiales bacterium</name>
    <dbReference type="NCBI Taxonomy" id="1645740"/>
    <lineage>
        <taxon>Bacteria</taxon>
        <taxon>Pseudomonadati</taxon>
        <taxon>Thermomicrobiota</taxon>
        <taxon>Thermomicrobia</taxon>
        <taxon>Thermomicrobiales</taxon>
        <taxon>environmental samples</taxon>
    </lineage>
</organism>
<feature type="compositionally biased region" description="Basic residues" evidence="1">
    <location>
        <begin position="8"/>
        <end position="25"/>
    </location>
</feature>
<feature type="region of interest" description="Disordered" evidence="1">
    <location>
        <begin position="129"/>
        <end position="208"/>
    </location>
</feature>
<feature type="non-terminal residue" evidence="2">
    <location>
        <position position="1"/>
    </location>
</feature>
<protein>
    <submittedName>
        <fullName evidence="2">Uncharacterized protein</fullName>
    </submittedName>
</protein>
<accession>A0A6J4UB31</accession>